<keyword evidence="6 10" id="KW-0547">Nucleotide-binding</keyword>
<dbReference type="AlphaFoldDB" id="A0A932YWN9"/>
<accession>A0A932YWN9</accession>
<feature type="domain" description="Aminoacyl-tRNA synthetase class I anticodon-binding" evidence="12">
    <location>
        <begin position="329"/>
        <end position="468"/>
    </location>
</feature>
<evidence type="ECO:0000256" key="3">
    <source>
        <dbReference type="ARBA" id="ARBA00011245"/>
    </source>
</evidence>
<dbReference type="EC" id="6.1.1.17" evidence="10"/>
<feature type="short sequence motif" description="'KMSKS' region" evidence="10">
    <location>
        <begin position="247"/>
        <end position="251"/>
    </location>
</feature>
<comment type="function">
    <text evidence="10">Catalyzes the attachment of glutamate to tRNA(Glu) in a two-step reaction: glutamate is first activated by ATP to form Glu-AMP and then transferred to the acceptor end of tRNA(Glu).</text>
</comment>
<dbReference type="InterPro" id="IPR001412">
    <property type="entry name" value="aa-tRNA-synth_I_CS"/>
</dbReference>
<dbReference type="Pfam" id="PF00749">
    <property type="entry name" value="tRNA-synt_1c"/>
    <property type="match status" value="1"/>
</dbReference>
<evidence type="ECO:0000256" key="4">
    <source>
        <dbReference type="ARBA" id="ARBA00022490"/>
    </source>
</evidence>
<dbReference type="EMBL" id="JACQMJ010000007">
    <property type="protein sequence ID" value="MBI4132289.1"/>
    <property type="molecule type" value="Genomic_DNA"/>
</dbReference>
<dbReference type="Proteomes" id="UP000704960">
    <property type="component" value="Unassembled WGS sequence"/>
</dbReference>
<evidence type="ECO:0000256" key="6">
    <source>
        <dbReference type="ARBA" id="ARBA00022741"/>
    </source>
</evidence>
<dbReference type="Gene3D" id="3.40.50.620">
    <property type="entry name" value="HUPs"/>
    <property type="match status" value="1"/>
</dbReference>
<dbReference type="InterPro" id="IPR014729">
    <property type="entry name" value="Rossmann-like_a/b/a_fold"/>
</dbReference>
<dbReference type="SUPFAM" id="SSF48163">
    <property type="entry name" value="An anticodon-binding domain of class I aminoacyl-tRNA synthetases"/>
    <property type="match status" value="1"/>
</dbReference>
<dbReference type="InterPro" id="IPR049940">
    <property type="entry name" value="GluQ/Sye"/>
</dbReference>
<feature type="domain" description="Glutamyl/glutaminyl-tRNA synthetase class Ib catalytic" evidence="11">
    <location>
        <begin position="6"/>
        <end position="316"/>
    </location>
</feature>
<keyword evidence="9 10" id="KW-0030">Aminoacyl-tRNA synthetase</keyword>
<feature type="short sequence motif" description="'HIGH' region" evidence="10">
    <location>
        <begin position="12"/>
        <end position="22"/>
    </location>
</feature>
<keyword evidence="7 10" id="KW-0067">ATP-binding</keyword>
<dbReference type="PANTHER" id="PTHR43311">
    <property type="entry name" value="GLUTAMATE--TRNA LIGASE"/>
    <property type="match status" value="1"/>
</dbReference>
<dbReference type="InterPro" id="IPR020058">
    <property type="entry name" value="Glu/Gln-tRNA-synth_Ib_cat-dom"/>
</dbReference>
<proteinExistence type="inferred from homology"/>
<dbReference type="GO" id="GO:0005829">
    <property type="term" value="C:cytosol"/>
    <property type="evidence" value="ECO:0007669"/>
    <property type="project" value="TreeGrafter"/>
</dbReference>
<dbReference type="PANTHER" id="PTHR43311:SF2">
    <property type="entry name" value="GLUTAMATE--TRNA LIGASE, MITOCHONDRIAL-RELATED"/>
    <property type="match status" value="1"/>
</dbReference>
<evidence type="ECO:0000313" key="14">
    <source>
        <dbReference type="Proteomes" id="UP000704960"/>
    </source>
</evidence>
<evidence type="ECO:0000256" key="1">
    <source>
        <dbReference type="ARBA" id="ARBA00004496"/>
    </source>
</evidence>
<dbReference type="Gene3D" id="1.10.10.350">
    <property type="match status" value="1"/>
</dbReference>
<dbReference type="GO" id="GO:0000049">
    <property type="term" value="F:tRNA binding"/>
    <property type="evidence" value="ECO:0007669"/>
    <property type="project" value="InterPro"/>
</dbReference>
<dbReference type="PROSITE" id="PS00178">
    <property type="entry name" value="AA_TRNA_LIGASE_I"/>
    <property type="match status" value="1"/>
</dbReference>
<evidence type="ECO:0000256" key="10">
    <source>
        <dbReference type="HAMAP-Rule" id="MF_00022"/>
    </source>
</evidence>
<reference evidence="13" key="1">
    <citation type="submission" date="2020-07" db="EMBL/GenBank/DDBJ databases">
        <title>Huge and variable diversity of episymbiotic CPR bacteria and DPANN archaea in groundwater ecosystems.</title>
        <authorList>
            <person name="He C.Y."/>
            <person name="Keren R."/>
            <person name="Whittaker M."/>
            <person name="Farag I.F."/>
            <person name="Doudna J."/>
            <person name="Cate J.H.D."/>
            <person name="Banfield J.F."/>
        </authorList>
    </citation>
    <scope>NUCLEOTIDE SEQUENCE</scope>
    <source>
        <strain evidence="13">NC_groundwater_1226_Ag_S-0.1um_59_124</strain>
    </source>
</reference>
<comment type="caution">
    <text evidence="10">Lacks conserved residue(s) required for the propagation of feature annotation.</text>
</comment>
<evidence type="ECO:0000259" key="12">
    <source>
        <dbReference type="Pfam" id="PF19269"/>
    </source>
</evidence>
<dbReference type="InterPro" id="IPR000924">
    <property type="entry name" value="Glu/Gln-tRNA-synth"/>
</dbReference>
<comment type="catalytic activity">
    <reaction evidence="10">
        <text>tRNA(Glu) + L-glutamate + ATP = L-glutamyl-tRNA(Glu) + AMP + diphosphate</text>
        <dbReference type="Rhea" id="RHEA:23540"/>
        <dbReference type="Rhea" id="RHEA-COMP:9663"/>
        <dbReference type="Rhea" id="RHEA-COMP:9680"/>
        <dbReference type="ChEBI" id="CHEBI:29985"/>
        <dbReference type="ChEBI" id="CHEBI:30616"/>
        <dbReference type="ChEBI" id="CHEBI:33019"/>
        <dbReference type="ChEBI" id="CHEBI:78442"/>
        <dbReference type="ChEBI" id="CHEBI:78520"/>
        <dbReference type="ChEBI" id="CHEBI:456215"/>
        <dbReference type="EC" id="6.1.1.17"/>
    </reaction>
</comment>
<evidence type="ECO:0000256" key="2">
    <source>
        <dbReference type="ARBA" id="ARBA00007894"/>
    </source>
</evidence>
<evidence type="ECO:0000256" key="5">
    <source>
        <dbReference type="ARBA" id="ARBA00022598"/>
    </source>
</evidence>
<evidence type="ECO:0000256" key="8">
    <source>
        <dbReference type="ARBA" id="ARBA00022917"/>
    </source>
</evidence>
<dbReference type="GO" id="GO:0004818">
    <property type="term" value="F:glutamate-tRNA ligase activity"/>
    <property type="evidence" value="ECO:0007669"/>
    <property type="project" value="UniProtKB-UniRule"/>
</dbReference>
<name>A0A932YWN9_9BACT</name>
<dbReference type="Pfam" id="PF19269">
    <property type="entry name" value="Anticodon_2"/>
    <property type="match status" value="1"/>
</dbReference>
<protein>
    <recommendedName>
        <fullName evidence="10">Glutamate--tRNA ligase</fullName>
        <ecNumber evidence="10">6.1.1.17</ecNumber>
    </recommendedName>
    <alternativeName>
        <fullName evidence="10">Glutamyl-tRNA synthetase</fullName>
        <shortName evidence="10">GluRS</shortName>
    </alternativeName>
</protein>
<dbReference type="InterPro" id="IPR008925">
    <property type="entry name" value="aa_tRNA-synth_I_cd-bd_sf"/>
</dbReference>
<dbReference type="SUPFAM" id="SSF52374">
    <property type="entry name" value="Nucleotidylyl transferase"/>
    <property type="match status" value="1"/>
</dbReference>
<comment type="subunit">
    <text evidence="3 10">Monomer.</text>
</comment>
<dbReference type="GO" id="GO:0008270">
    <property type="term" value="F:zinc ion binding"/>
    <property type="evidence" value="ECO:0007669"/>
    <property type="project" value="InterPro"/>
</dbReference>
<evidence type="ECO:0000259" key="11">
    <source>
        <dbReference type="Pfam" id="PF00749"/>
    </source>
</evidence>
<dbReference type="NCBIfam" id="TIGR00464">
    <property type="entry name" value="gltX_bact"/>
    <property type="match status" value="1"/>
</dbReference>
<dbReference type="GO" id="GO:0005524">
    <property type="term" value="F:ATP binding"/>
    <property type="evidence" value="ECO:0007669"/>
    <property type="project" value="UniProtKB-UniRule"/>
</dbReference>
<evidence type="ECO:0000256" key="7">
    <source>
        <dbReference type="ARBA" id="ARBA00022840"/>
    </source>
</evidence>
<gene>
    <name evidence="10" type="primary">gltX</name>
    <name evidence="13" type="ORF">HY474_01520</name>
</gene>
<dbReference type="FunFam" id="3.40.50.620:FF:000007">
    <property type="entry name" value="Glutamate--tRNA ligase"/>
    <property type="match status" value="1"/>
</dbReference>
<keyword evidence="5 10" id="KW-0436">Ligase</keyword>
<evidence type="ECO:0000256" key="9">
    <source>
        <dbReference type="ARBA" id="ARBA00023146"/>
    </source>
</evidence>
<sequence length="474" mass="53650">MSSPTVRTRFAPSPTGPLHVGGARSALFNYLFARKHGGKYVLRIEDTDLERSDPEYEIDIFESFRWLGIHADESPEENGPYGPYRQTERIGAYRPYLERLISSGHAYYCPHTEEELEKEKKDLMASGKNPVHICSYRDNSAPADNKNGIIRFKTPPGRMLEFDDLIRGPISFRSDLLGDFSIAKNFETPLYNFAVAADDHDMEISHVIRGEEHISNTPKQMLIAEALGFTLPVFAHLPLILGSDRTKLSKRHGAASVREFRQDGYLPEALVNFMALLGWNPGHDREIFSLNELVEAFDISDVQKSGAVFNREKLDWMNGEYIRKKTVDELVPLARSFLPEFSDEKIASALLLEQPRLAKLSELPERASYLGEDPDYETSLLRWKDMSDKEIQESLEQAQKIIEDVPENSFTPKELEHRFLEAIGAGDKGKVLWPLRVALTGKRASPGPFDIMAVLGSEATRSRVQKALKKISRP</sequence>
<dbReference type="InterPro" id="IPR045462">
    <property type="entry name" value="aa-tRNA-synth_I_cd-bd"/>
</dbReference>
<keyword evidence="4 10" id="KW-0963">Cytoplasm</keyword>
<dbReference type="PRINTS" id="PR00987">
    <property type="entry name" value="TRNASYNTHGLU"/>
</dbReference>
<dbReference type="InterPro" id="IPR004527">
    <property type="entry name" value="Glu-tRNA-ligase_bac/mito"/>
</dbReference>
<comment type="similarity">
    <text evidence="2 10">Belongs to the class-I aminoacyl-tRNA synthetase family. Glutamate--tRNA ligase type 1 subfamily.</text>
</comment>
<dbReference type="InterPro" id="IPR033910">
    <property type="entry name" value="GluRS_core"/>
</dbReference>
<dbReference type="CDD" id="cd00808">
    <property type="entry name" value="GluRS_core"/>
    <property type="match status" value="1"/>
</dbReference>
<organism evidence="13 14">
    <name type="scientific">Candidatus Sungiibacteriota bacterium</name>
    <dbReference type="NCBI Taxonomy" id="2750080"/>
    <lineage>
        <taxon>Bacteria</taxon>
        <taxon>Candidatus Sungiibacteriota</taxon>
    </lineage>
</organism>
<feature type="binding site" evidence="10">
    <location>
        <position position="250"/>
    </location>
    <ligand>
        <name>ATP</name>
        <dbReference type="ChEBI" id="CHEBI:30616"/>
    </ligand>
</feature>
<comment type="caution">
    <text evidence="13">The sequence shown here is derived from an EMBL/GenBank/DDBJ whole genome shotgun (WGS) entry which is preliminary data.</text>
</comment>
<dbReference type="InterPro" id="IPR020751">
    <property type="entry name" value="aa-tRNA-synth_I_codon-bd_sub2"/>
</dbReference>
<keyword evidence="8 10" id="KW-0648">Protein biosynthesis</keyword>
<comment type="subcellular location">
    <subcellularLocation>
        <location evidence="1 10">Cytoplasm</location>
    </subcellularLocation>
</comment>
<evidence type="ECO:0000313" key="13">
    <source>
        <dbReference type="EMBL" id="MBI4132289.1"/>
    </source>
</evidence>
<dbReference type="GO" id="GO:0006424">
    <property type="term" value="P:glutamyl-tRNA aminoacylation"/>
    <property type="evidence" value="ECO:0007669"/>
    <property type="project" value="UniProtKB-UniRule"/>
</dbReference>
<dbReference type="HAMAP" id="MF_00022">
    <property type="entry name" value="Glu_tRNA_synth_type1"/>
    <property type="match status" value="1"/>
</dbReference>